<evidence type="ECO:0000313" key="4">
    <source>
        <dbReference type="Proteomes" id="UP000078555"/>
    </source>
</evidence>
<accession>A0A1A8YG33</accession>
<evidence type="ECO:0000313" key="3">
    <source>
        <dbReference type="Proteomes" id="UP000078550"/>
    </source>
</evidence>
<evidence type="ECO:0000313" key="2">
    <source>
        <dbReference type="EMBL" id="SBT30956.1"/>
    </source>
</evidence>
<dbReference type="Proteomes" id="UP000078555">
    <property type="component" value="Unassembled WGS sequence"/>
</dbReference>
<dbReference type="Proteomes" id="UP000078550">
    <property type="component" value="Unassembled WGS sequence"/>
</dbReference>
<dbReference type="EMBL" id="FLRD01000003">
    <property type="protein sequence ID" value="SBT30505.1"/>
    <property type="molecule type" value="Genomic_DNA"/>
</dbReference>
<sequence>MVQKRRQIKRRKASMNRAELRNCATAQRDAANRKDVFLKKSPCKQRESVASDDLPKCLPSPPLRPRGRSYEIQILKTKNEQNTMKYQSFLLYRRS</sequence>
<dbReference type="EMBL" id="FLRE01000008">
    <property type="protein sequence ID" value="SBT30956.1"/>
    <property type="molecule type" value="Genomic_DNA"/>
</dbReference>
<organism evidence="1 4">
    <name type="scientific">Plasmodium ovale wallikeri</name>
    <dbReference type="NCBI Taxonomy" id="864142"/>
    <lineage>
        <taxon>Eukaryota</taxon>
        <taxon>Sar</taxon>
        <taxon>Alveolata</taxon>
        <taxon>Apicomplexa</taxon>
        <taxon>Aconoidasida</taxon>
        <taxon>Haemosporida</taxon>
        <taxon>Plasmodiidae</taxon>
        <taxon>Plasmodium</taxon>
        <taxon>Plasmodium (Plasmodium)</taxon>
    </lineage>
</organism>
<protein>
    <submittedName>
        <fullName evidence="1">Uncharacterized protein</fullName>
    </submittedName>
</protein>
<dbReference type="AlphaFoldDB" id="A0A1A8YG33"/>
<proteinExistence type="predicted"/>
<keyword evidence="4" id="KW-1185">Reference proteome</keyword>
<gene>
    <name evidence="1" type="ORF">POVWA1_001690</name>
    <name evidence="2" type="ORF">POVWA2_001590</name>
</gene>
<reference evidence="3 4" key="2">
    <citation type="submission" date="2016-05" db="EMBL/GenBank/DDBJ databases">
        <authorList>
            <person name="Naeem Raeece"/>
        </authorList>
    </citation>
    <scope>NUCLEOTIDE SEQUENCE [LARGE SCALE GENOMIC DNA]</scope>
</reference>
<reference evidence="1" key="1">
    <citation type="submission" date="2016-05" db="EMBL/GenBank/DDBJ databases">
        <authorList>
            <person name="Lavstsen T."/>
            <person name="Jespersen J.S."/>
        </authorList>
    </citation>
    <scope>NUCLEOTIDE SEQUENCE [LARGE SCALE GENOMIC DNA]</scope>
</reference>
<evidence type="ECO:0000313" key="1">
    <source>
        <dbReference type="EMBL" id="SBT30505.1"/>
    </source>
</evidence>
<name>A0A1A8YG33_PLAOA</name>